<name>A0A4Z0PEY3_9BACT</name>
<dbReference type="Gene3D" id="3.40.50.980">
    <property type="match status" value="2"/>
</dbReference>
<protein>
    <submittedName>
        <fullName evidence="6">Amino acid adenylation domain-containing protein</fullName>
    </submittedName>
</protein>
<proteinExistence type="inferred from homology"/>
<dbReference type="InterPro" id="IPR010071">
    <property type="entry name" value="AA_adenyl_dom"/>
</dbReference>
<comment type="similarity">
    <text evidence="2">Belongs to the ATP-dependent AMP-binding enzyme family.</text>
</comment>
<dbReference type="Gene3D" id="3.30.559.10">
    <property type="entry name" value="Chloramphenicol acetyltransferase-like domain"/>
    <property type="match status" value="2"/>
</dbReference>
<dbReference type="InterPro" id="IPR000873">
    <property type="entry name" value="AMP-dep_synth/lig_dom"/>
</dbReference>
<dbReference type="InterPro" id="IPR006162">
    <property type="entry name" value="Ppantetheine_attach_site"/>
</dbReference>
<dbReference type="Proteomes" id="UP000297739">
    <property type="component" value="Unassembled WGS sequence"/>
</dbReference>
<evidence type="ECO:0000313" key="7">
    <source>
        <dbReference type="Proteomes" id="UP000297739"/>
    </source>
</evidence>
<sequence length="2195" mass="243936">MKILDIINELKASKIFPKLDGENLKLMGETSNLRKELIDVIKARKGEIVDFLREATKQSVYQPIPVVAEQASYPLSNAQQRLWVLSQFEGGSVAYNIVKGFFLQGSVDKTNLEKAFQATVQRHASLRTVFREVEGEPRQIVLDQIGFEMEHDNIEPVANKRERLETELAHLTNLPYDLSHGPLLKVKLMQLSDTEFALFFGMHHIVSDGWSFGVIVQEVMACYESLCKGEAVDTAPLPVQYKDYAAWMAAKLTGDSGEKYRKFWVERLGENIDPLQLPTDFARPENKGYKGSLTKFSFDAALYQRINSFCRESHTTLFSLLHTTLNLLLYKYSGQKQLVVGTPVSGRSHYDLENQVGLYVNTLALKTSIAPEQSFAAYLKETSQSTLQAFEHQDYPFDKLVEELNIVRDPSRNPLFDVMIVLQNTAYGDGSLQMSKQYGFCLLELDQYFGDGAGLATVHQGAKFDLSFSFSTEAGNQFVVEIDYSTELFTEAKINRFFQAYLSLINQVMAAPDQRVGELQLIQDAEKAKILTEFNVPIEGIDEASIIRLLTESFQNRGEQVALITKDQTLTYRELNERSDKLAVYLRAKLGNADNPFVGILMQRTAWTIVSVLGILKAGAAYVPVDPTYPQNRIDFILEDADPLLILSDTSSRPLIPALYQDRVINLNTEEAAILATEGQVADAGDLREKTAYLIYTSGSTGKPKGVQICHRNAIAFLKWSCVEFAATPYELLYAATSYCFDLSVYEFFFPLIQGKKIRLLTSALEIPQYLPQDRNILVNTVPSVVRNLLEDNVDLSHVVALNMAGEPVPKKFKKDLDYRRMEVRNLYGPSEDTTYSTNYRFADDGYEIIPIGVAVGYTQMYILDESRNLLPEGVDGEIYLSGQSIAKGYHGRPDLTAERFMPNPFAPGHTMYKTGDIGRWLPDGQVEFIGRVDDQVKVRGYRIELGEIQFLLEQQEGVQQAVVVVKDIQGEKTIVAYWEGSSEQSNKELKAALGKSLPAYMVPTYWVKMDKIPLNSNGKVDKKLLPLPSQKGAEAAALVEPTTELEIRLQQLWKEVLNKKDVGIRSNFFEVGGHSLRATRLKSLILKRMGKDISLNELFQYPTIEQQASLLERKNETRFREISLADHSQFYPVSFTQERLWVLTRFEDASVAYHMPAAFRVQGTLDAALLEQAFRQVIARHESLRTTFTEHEGAPVQLIHEAAEINFAIRTLPVAATSSATQVEELLQQQWKQPFDLEKGPLLRSVIIDIAGQEQILSFCMHHIISDGWSIGVLVKEVLQAYEALAQGQEALWAPLALQYKDFAVWQRQELSSEKLDNHRQFWLGEFSNLGTTLSLPADFDRPAIKTYSGGTTTVLFDPALSAPLKQLANSADLSLFMVLLGGVNVLLSKYSGQHDITVGTPVAGRDHIQLEDQIGFYVNTLAIRNQLSAEQSFLSLAQQQKDKLLNAFEHQVYPFEMLLADLNLKRDLSRSPLFDVMVIMQNTEASKASQALSSALHFERLELNTGVTKYDLTFCFSEEADGLRLSLEYNTDLYAPATITRMGQHLTTLFGQVAANPALALSEVNVLDAPETQALLALTDNTAVAFDQNATLVSRFQAVARTHAHRVALRLGGQDLTYAELDERSGQLARVLLSDYGIGAETPVALLAERNEWLFIGLLAVLKAGGAYVVLDPAYPTARLEYLVQDSGSQLILTDGSLPKKITDSGVNAQWLDMTTVAYSGAAVAAAIKPTQLAYVLYASDASGNPHGIQVAHRNVLSQLDNAGNLFGFNAHDRWALMPATGLDFAVWETYGSLLHGGTVVLVPQETATDATAFLHFLREQEITVLTQNTAAFRHLTTTVSKQLAETPLALRRVLLAGADLLPETVQAWQQAYPTCRFSTLYGSPETTGFSTNRELTATEIEVGTSRHLGRVLPTLSAVVLDGNLQAVPLGVIGELGVSGAGVARGYHGRPTLTAQHFVENPFRAGETLFRTGDLVRLLASGELEYVGRTDNQVNLQGQRIELAEVQAALQQLEDVQEATVLATRTATGELELTGYYVLSNPLSVKAIKKALAALLPATLVPASLIRLDAFPLTSQGTINQAALPKPHDANDEPLTAYVAPRNDVDARLVIIWQNILETESIGIKDNFFDLGGHSLKATRVLSKIHEEFGVKIDLKNLFVEPTIEHLSNYIDAVSWMETETVGAEQDEAELIF</sequence>
<dbReference type="Pfam" id="PF00501">
    <property type="entry name" value="AMP-binding"/>
    <property type="match status" value="2"/>
</dbReference>
<dbReference type="FunFam" id="3.30.300.30:FF:000010">
    <property type="entry name" value="Enterobactin synthetase component F"/>
    <property type="match status" value="1"/>
</dbReference>
<dbReference type="Gene3D" id="3.40.50.12780">
    <property type="entry name" value="N-terminal domain of ligase-like"/>
    <property type="match status" value="1"/>
</dbReference>
<dbReference type="Gene3D" id="3.30.300.30">
    <property type="match status" value="2"/>
</dbReference>
<evidence type="ECO:0000259" key="5">
    <source>
        <dbReference type="PROSITE" id="PS50075"/>
    </source>
</evidence>
<dbReference type="Gene3D" id="2.30.38.10">
    <property type="entry name" value="Luciferase, Domain 3"/>
    <property type="match status" value="1"/>
</dbReference>
<dbReference type="InterPro" id="IPR009081">
    <property type="entry name" value="PP-bd_ACP"/>
</dbReference>
<accession>A0A4Z0PEY3</accession>
<dbReference type="NCBIfam" id="NF003417">
    <property type="entry name" value="PRK04813.1"/>
    <property type="match status" value="2"/>
</dbReference>
<dbReference type="FunFam" id="1.10.1200.10:FF:000005">
    <property type="entry name" value="Nonribosomal peptide synthetase 1"/>
    <property type="match status" value="2"/>
</dbReference>
<comment type="cofactor">
    <cofactor evidence="1">
        <name>pantetheine 4'-phosphate</name>
        <dbReference type="ChEBI" id="CHEBI:47942"/>
    </cofactor>
</comment>
<keyword evidence="3" id="KW-0596">Phosphopantetheine</keyword>
<dbReference type="PROSITE" id="PS00455">
    <property type="entry name" value="AMP_BINDING"/>
    <property type="match status" value="1"/>
</dbReference>
<feature type="domain" description="Carrier" evidence="5">
    <location>
        <begin position="2102"/>
        <end position="2177"/>
    </location>
</feature>
<dbReference type="InterPro" id="IPR020845">
    <property type="entry name" value="AMP-binding_CS"/>
</dbReference>
<keyword evidence="4" id="KW-0597">Phosphoprotein</keyword>
<dbReference type="PANTHER" id="PTHR45527">
    <property type="entry name" value="NONRIBOSOMAL PEPTIDE SYNTHETASE"/>
    <property type="match status" value="1"/>
</dbReference>
<dbReference type="Gene3D" id="1.10.1200.10">
    <property type="entry name" value="ACP-like"/>
    <property type="match status" value="2"/>
</dbReference>
<dbReference type="Pfam" id="PF00668">
    <property type="entry name" value="Condensation"/>
    <property type="match status" value="2"/>
</dbReference>
<evidence type="ECO:0000313" key="6">
    <source>
        <dbReference type="EMBL" id="TGE12802.1"/>
    </source>
</evidence>
<dbReference type="GO" id="GO:0047527">
    <property type="term" value="F:2,3-dihydroxybenzoate-serine ligase activity"/>
    <property type="evidence" value="ECO:0007669"/>
    <property type="project" value="TreeGrafter"/>
</dbReference>
<dbReference type="RefSeq" id="WP_135499577.1">
    <property type="nucleotide sequence ID" value="NZ_SRLD01000063.1"/>
</dbReference>
<feature type="domain" description="Carrier" evidence="5">
    <location>
        <begin position="1041"/>
        <end position="1116"/>
    </location>
</feature>
<dbReference type="CDD" id="cd19531">
    <property type="entry name" value="LCL_NRPS-like"/>
    <property type="match status" value="2"/>
</dbReference>
<dbReference type="InterPro" id="IPR001242">
    <property type="entry name" value="Condensation_dom"/>
</dbReference>
<dbReference type="InterPro" id="IPR042099">
    <property type="entry name" value="ANL_N_sf"/>
</dbReference>
<evidence type="ECO:0000256" key="1">
    <source>
        <dbReference type="ARBA" id="ARBA00001957"/>
    </source>
</evidence>
<dbReference type="PROSITE" id="PS50075">
    <property type="entry name" value="CARRIER"/>
    <property type="match status" value="2"/>
</dbReference>
<dbReference type="FunFam" id="3.30.559.10:FF:000012">
    <property type="entry name" value="Non-ribosomal peptide synthetase"/>
    <property type="match status" value="1"/>
</dbReference>
<dbReference type="GO" id="GO:0031177">
    <property type="term" value="F:phosphopantetheine binding"/>
    <property type="evidence" value="ECO:0007669"/>
    <property type="project" value="TreeGrafter"/>
</dbReference>
<dbReference type="GO" id="GO:0009366">
    <property type="term" value="C:enterobactin synthetase complex"/>
    <property type="evidence" value="ECO:0007669"/>
    <property type="project" value="TreeGrafter"/>
</dbReference>
<dbReference type="GO" id="GO:0043041">
    <property type="term" value="P:amino acid activation for nonribosomal peptide biosynthetic process"/>
    <property type="evidence" value="ECO:0007669"/>
    <property type="project" value="TreeGrafter"/>
</dbReference>
<dbReference type="SUPFAM" id="SSF56801">
    <property type="entry name" value="Acetyl-CoA synthetase-like"/>
    <property type="match status" value="2"/>
</dbReference>
<evidence type="ECO:0000256" key="3">
    <source>
        <dbReference type="ARBA" id="ARBA00022450"/>
    </source>
</evidence>
<organism evidence="6 7">
    <name type="scientific">Hymenobacter elongatus</name>
    <dbReference type="NCBI Taxonomy" id="877208"/>
    <lineage>
        <taxon>Bacteria</taxon>
        <taxon>Pseudomonadati</taxon>
        <taxon>Bacteroidota</taxon>
        <taxon>Cytophagia</taxon>
        <taxon>Cytophagales</taxon>
        <taxon>Hymenobacteraceae</taxon>
        <taxon>Hymenobacter</taxon>
    </lineage>
</organism>
<evidence type="ECO:0000256" key="2">
    <source>
        <dbReference type="ARBA" id="ARBA00006432"/>
    </source>
</evidence>
<dbReference type="NCBIfam" id="TIGR01733">
    <property type="entry name" value="AA-adenyl-dom"/>
    <property type="match status" value="2"/>
</dbReference>
<dbReference type="InterPro" id="IPR023213">
    <property type="entry name" value="CAT-like_dom_sf"/>
</dbReference>
<dbReference type="InterPro" id="IPR036736">
    <property type="entry name" value="ACP-like_sf"/>
</dbReference>
<dbReference type="SUPFAM" id="SSF52777">
    <property type="entry name" value="CoA-dependent acyltransferases"/>
    <property type="match status" value="4"/>
</dbReference>
<dbReference type="SUPFAM" id="SSF47336">
    <property type="entry name" value="ACP-like"/>
    <property type="match status" value="2"/>
</dbReference>
<evidence type="ECO:0000256" key="4">
    <source>
        <dbReference type="ARBA" id="ARBA00022553"/>
    </source>
</evidence>
<dbReference type="EMBL" id="SRLD01000063">
    <property type="protein sequence ID" value="TGE12802.1"/>
    <property type="molecule type" value="Genomic_DNA"/>
</dbReference>
<dbReference type="PROSITE" id="PS00012">
    <property type="entry name" value="PHOSPHOPANTETHEINE"/>
    <property type="match status" value="1"/>
</dbReference>
<gene>
    <name evidence="6" type="ORF">E5J99_19970</name>
</gene>
<comment type="caution">
    <text evidence="6">The sequence shown here is derived from an EMBL/GenBank/DDBJ whole genome shotgun (WGS) entry which is preliminary data.</text>
</comment>
<dbReference type="PANTHER" id="PTHR45527:SF1">
    <property type="entry name" value="FATTY ACID SYNTHASE"/>
    <property type="match status" value="1"/>
</dbReference>
<keyword evidence="7" id="KW-1185">Reference proteome</keyword>
<dbReference type="Gene3D" id="3.30.559.30">
    <property type="entry name" value="Nonribosomal peptide synthetase, condensation domain"/>
    <property type="match status" value="2"/>
</dbReference>
<dbReference type="InterPro" id="IPR045851">
    <property type="entry name" value="AMP-bd_C_sf"/>
</dbReference>
<dbReference type="FunFam" id="3.40.50.980:FF:000001">
    <property type="entry name" value="Non-ribosomal peptide synthetase"/>
    <property type="match status" value="1"/>
</dbReference>
<reference evidence="6 7" key="1">
    <citation type="submission" date="2019-04" db="EMBL/GenBank/DDBJ databases">
        <authorList>
            <person name="Feng G."/>
            <person name="Zhang J."/>
            <person name="Zhu H."/>
        </authorList>
    </citation>
    <scope>NUCLEOTIDE SEQUENCE [LARGE SCALE GENOMIC DNA]</scope>
    <source>
        <strain evidence="6 7">JCM 17223</strain>
    </source>
</reference>
<dbReference type="OrthoDB" id="4317020at2"/>
<dbReference type="GO" id="GO:0009239">
    <property type="term" value="P:enterobactin biosynthetic process"/>
    <property type="evidence" value="ECO:0007669"/>
    <property type="project" value="TreeGrafter"/>
</dbReference>
<dbReference type="CDD" id="cd05930">
    <property type="entry name" value="A_NRPS"/>
    <property type="match status" value="2"/>
</dbReference>
<dbReference type="GO" id="GO:0005829">
    <property type="term" value="C:cytosol"/>
    <property type="evidence" value="ECO:0007669"/>
    <property type="project" value="TreeGrafter"/>
</dbReference>
<dbReference type="Pfam" id="PF00550">
    <property type="entry name" value="PP-binding"/>
    <property type="match status" value="2"/>
</dbReference>